<dbReference type="EMBL" id="JAUJGC010000022">
    <property type="protein sequence ID" value="MDN5269525.1"/>
    <property type="molecule type" value="Genomic_DNA"/>
</dbReference>
<name>A0AAW7QG31_STRVE</name>
<dbReference type="Pfam" id="PF06896">
    <property type="entry name" value="Phage_TAC_3"/>
    <property type="match status" value="1"/>
</dbReference>
<proteinExistence type="predicted"/>
<dbReference type="RefSeq" id="WP_227278587.1">
    <property type="nucleotide sequence ID" value="NZ_JAJDKS010000007.1"/>
</dbReference>
<sequence>MEVKTIKIPEIAKKPFQLLTTNRNIMRMQQYQLAVLKVGEDVGEEDVAGQTQASLAVLEEMLSFIRVILNLDDEAYEKLLDMPNDRTQEVVNKLVGYLYGLSDEDMAEADVENPKEEA</sequence>
<organism evidence="1 2">
    <name type="scientific">Streptococcus vestibularis</name>
    <dbReference type="NCBI Taxonomy" id="1343"/>
    <lineage>
        <taxon>Bacteria</taxon>
        <taxon>Bacillati</taxon>
        <taxon>Bacillota</taxon>
        <taxon>Bacilli</taxon>
        <taxon>Lactobacillales</taxon>
        <taxon>Streptococcaceae</taxon>
        <taxon>Streptococcus</taxon>
    </lineage>
</organism>
<protein>
    <submittedName>
        <fullName evidence="1">Phage tail assembly chaperone</fullName>
    </submittedName>
</protein>
<dbReference type="InterPro" id="IPR009681">
    <property type="entry name" value="Phage_TAC_Siphoviridae"/>
</dbReference>
<evidence type="ECO:0000313" key="1">
    <source>
        <dbReference type="EMBL" id="MDN5269525.1"/>
    </source>
</evidence>
<comment type="caution">
    <text evidence="1">The sequence shown here is derived from an EMBL/GenBank/DDBJ whole genome shotgun (WGS) entry which is preliminary data.</text>
</comment>
<accession>A0AAW7QG31</accession>
<dbReference type="AlphaFoldDB" id="A0AAW7QG31"/>
<evidence type="ECO:0000313" key="2">
    <source>
        <dbReference type="Proteomes" id="UP001172310"/>
    </source>
</evidence>
<dbReference type="Proteomes" id="UP001172310">
    <property type="component" value="Unassembled WGS sequence"/>
</dbReference>
<gene>
    <name evidence="1" type="ORF">QY913_05155</name>
</gene>
<reference evidence="1" key="1">
    <citation type="submission" date="2023-07" db="EMBL/GenBank/DDBJ databases">
        <title>SVep1, a Temperate Phage of Human Oral Commensal Streptococcus vestibularis.</title>
        <authorList>
            <person name="Wu M."/>
            <person name="Zhu Y."/>
            <person name="Li Y."/>
        </authorList>
    </citation>
    <scope>NUCLEOTIDE SEQUENCE</scope>
    <source>
        <strain evidence="1">SVE8</strain>
    </source>
</reference>